<evidence type="ECO:0000256" key="1">
    <source>
        <dbReference type="ARBA" id="ARBA00004196"/>
    </source>
</evidence>
<dbReference type="EMBL" id="WUEY01000012">
    <property type="protein sequence ID" value="NEI72398.1"/>
    <property type="molecule type" value="Genomic_DNA"/>
</dbReference>
<proteinExistence type="inferred from homology"/>
<comment type="subcellular location">
    <subcellularLocation>
        <location evidence="1">Cell envelope</location>
    </subcellularLocation>
</comment>
<evidence type="ECO:0000313" key="9">
    <source>
        <dbReference type="Proteomes" id="UP000483035"/>
    </source>
</evidence>
<dbReference type="SUPFAM" id="SSF53807">
    <property type="entry name" value="Helical backbone' metal receptor"/>
    <property type="match status" value="1"/>
</dbReference>
<dbReference type="AlphaFoldDB" id="A0A6L9UCX1"/>
<dbReference type="GO" id="GO:1901678">
    <property type="term" value="P:iron coordination entity transport"/>
    <property type="evidence" value="ECO:0007669"/>
    <property type="project" value="UniProtKB-ARBA"/>
</dbReference>
<dbReference type="InterPro" id="IPR006311">
    <property type="entry name" value="TAT_signal"/>
</dbReference>
<feature type="domain" description="Fe/B12 periplasmic-binding" evidence="7">
    <location>
        <begin position="31"/>
        <end position="289"/>
    </location>
</feature>
<protein>
    <submittedName>
        <fullName evidence="8">ABC transporter substrate-binding protein</fullName>
    </submittedName>
</protein>
<reference evidence="8 9" key="1">
    <citation type="submission" date="2019-12" db="EMBL/GenBank/DDBJ databases">
        <title>Rhizobium genotypes associated with high levels of biological nitrogen fixation by grain legumes in a temperate-maritime cropping system.</title>
        <authorList>
            <person name="Maluk M."/>
            <person name="Francesc Ferrando Molina F."/>
            <person name="Lopez Del Egido L."/>
            <person name="Lafos M."/>
            <person name="Langarica-Fuentes A."/>
            <person name="Gebre Yohannes G."/>
            <person name="Young M.W."/>
            <person name="Martin P."/>
            <person name="Gantlett R."/>
            <person name="Kenicer G."/>
            <person name="Hawes C."/>
            <person name="Begg G.S."/>
            <person name="Quilliam R.S."/>
            <person name="Squire G.R."/>
            <person name="Poole P.S."/>
            <person name="Young P.W."/>
            <person name="Iannetta P.M."/>
            <person name="James E.K."/>
        </authorList>
    </citation>
    <scope>NUCLEOTIDE SEQUENCE [LARGE SCALE GENOMIC DNA]</scope>
    <source>
        <strain evidence="8 9">JHI1118</strain>
    </source>
</reference>
<keyword evidence="4" id="KW-0408">Iron</keyword>
<dbReference type="GO" id="GO:0030288">
    <property type="term" value="C:outer membrane-bounded periplasmic space"/>
    <property type="evidence" value="ECO:0007669"/>
    <property type="project" value="TreeGrafter"/>
</dbReference>
<dbReference type="PROSITE" id="PS50983">
    <property type="entry name" value="FE_B12_PBP"/>
    <property type="match status" value="1"/>
</dbReference>
<evidence type="ECO:0000256" key="6">
    <source>
        <dbReference type="SAM" id="SignalP"/>
    </source>
</evidence>
<dbReference type="PANTHER" id="PTHR30532">
    <property type="entry name" value="IRON III DICITRATE-BINDING PERIPLASMIC PROTEIN"/>
    <property type="match status" value="1"/>
</dbReference>
<evidence type="ECO:0000259" key="7">
    <source>
        <dbReference type="PROSITE" id="PS50983"/>
    </source>
</evidence>
<organism evidence="8 9">
    <name type="scientific">Rhizobium lusitanum</name>
    <dbReference type="NCBI Taxonomy" id="293958"/>
    <lineage>
        <taxon>Bacteria</taxon>
        <taxon>Pseudomonadati</taxon>
        <taxon>Pseudomonadota</taxon>
        <taxon>Alphaproteobacteria</taxon>
        <taxon>Hyphomicrobiales</taxon>
        <taxon>Rhizobiaceae</taxon>
        <taxon>Rhizobium/Agrobacterium group</taxon>
        <taxon>Rhizobium</taxon>
    </lineage>
</organism>
<dbReference type="PROSITE" id="PS51318">
    <property type="entry name" value="TAT"/>
    <property type="match status" value="1"/>
</dbReference>
<evidence type="ECO:0000256" key="3">
    <source>
        <dbReference type="ARBA" id="ARBA00022448"/>
    </source>
</evidence>
<keyword evidence="3" id="KW-0813">Transport</keyword>
<evidence type="ECO:0000313" key="8">
    <source>
        <dbReference type="EMBL" id="NEI72398.1"/>
    </source>
</evidence>
<feature type="signal peptide" evidence="6">
    <location>
        <begin position="1"/>
        <end position="27"/>
    </location>
</feature>
<accession>A0A6L9UCX1</accession>
<keyword evidence="5 6" id="KW-0732">Signal</keyword>
<dbReference type="PANTHER" id="PTHR30532:SF1">
    <property type="entry name" value="IRON(3+)-HYDROXAMATE-BINDING PROTEIN FHUD"/>
    <property type="match status" value="1"/>
</dbReference>
<dbReference type="PRINTS" id="PR01715">
    <property type="entry name" value="FERRIBNDNGPP"/>
</dbReference>
<dbReference type="InterPro" id="IPR002491">
    <property type="entry name" value="ABC_transptr_periplasmic_BD"/>
</dbReference>
<evidence type="ECO:0000256" key="4">
    <source>
        <dbReference type="ARBA" id="ARBA00022496"/>
    </source>
</evidence>
<sequence length="289" mass="30617">MVTSRRSVLKLAGAGALACLFNGAGLAASQRVVALDWGAAETMIAMASPPTGLAERDAYNKVVGDAQCARPETVDVGLRLAPNAEALYALKPSLIVINSAQAYMRSSLERFAPVHTFTIYGTEDEPLAMAEEATSLLGKAIAAQEQAAELRRATATVLQQLRLSLVGKTKRPVFVVQLQDEHHAAVFGKGSLVQGVLDRIGISNAWTGKADFWGLSVVGLEAFAAVPEAILVYFALPQVDVASIRSGFFWQNLPQVRGKRAMSLPSLWAYGGLPSATRIAAAIAAAVDR</sequence>
<keyword evidence="4" id="KW-0406">Ion transport</keyword>
<keyword evidence="4" id="KW-0410">Iron transport</keyword>
<name>A0A6L9UCX1_9HYPH</name>
<evidence type="ECO:0000256" key="5">
    <source>
        <dbReference type="ARBA" id="ARBA00022729"/>
    </source>
</evidence>
<comment type="caution">
    <text evidence="8">The sequence shown here is derived from an EMBL/GenBank/DDBJ whole genome shotgun (WGS) entry which is preliminary data.</text>
</comment>
<evidence type="ECO:0000256" key="2">
    <source>
        <dbReference type="ARBA" id="ARBA00008814"/>
    </source>
</evidence>
<gene>
    <name evidence="8" type="ORF">GR212_22690</name>
</gene>
<feature type="chain" id="PRO_5027013309" evidence="6">
    <location>
        <begin position="28"/>
        <end position="289"/>
    </location>
</feature>
<dbReference type="Pfam" id="PF01497">
    <property type="entry name" value="Peripla_BP_2"/>
    <property type="match status" value="1"/>
</dbReference>
<dbReference type="Gene3D" id="3.40.50.1980">
    <property type="entry name" value="Nitrogenase molybdenum iron protein domain"/>
    <property type="match status" value="2"/>
</dbReference>
<dbReference type="InterPro" id="IPR051313">
    <property type="entry name" value="Bact_iron-sidero_bind"/>
</dbReference>
<dbReference type="Proteomes" id="UP000483035">
    <property type="component" value="Unassembled WGS sequence"/>
</dbReference>
<dbReference type="RefSeq" id="WP_163989717.1">
    <property type="nucleotide sequence ID" value="NZ_WUEY01000012.1"/>
</dbReference>
<comment type="similarity">
    <text evidence="2">Belongs to the bacterial solute-binding protein 8 family.</text>
</comment>